<dbReference type="SUPFAM" id="SSF50346">
    <property type="entry name" value="PRC-barrel domain"/>
    <property type="match status" value="1"/>
</dbReference>
<reference evidence="1 2" key="1">
    <citation type="journal article" date="2019" name="Int. J. Syst. Evol. Microbiol.">
        <title>The Global Catalogue of Microorganisms (GCM) 10K type strain sequencing project: providing services to taxonomists for standard genome sequencing and annotation.</title>
        <authorList>
            <consortium name="The Broad Institute Genomics Platform"/>
            <consortium name="The Broad Institute Genome Sequencing Center for Infectious Disease"/>
            <person name="Wu L."/>
            <person name="Ma J."/>
        </authorList>
    </citation>
    <scope>NUCLEOTIDE SEQUENCE [LARGE SCALE GENOMIC DNA]</scope>
    <source>
        <strain evidence="1 2">CGMCC 1.10387</strain>
    </source>
</reference>
<name>A0ABD6DS57_9EURY</name>
<dbReference type="EMBL" id="JBHUDP010000001">
    <property type="protein sequence ID" value="MFD1684863.1"/>
    <property type="molecule type" value="Genomic_DNA"/>
</dbReference>
<comment type="caution">
    <text evidence="1">The sequence shown here is derived from an EMBL/GenBank/DDBJ whole genome shotgun (WGS) entry which is preliminary data.</text>
</comment>
<dbReference type="AlphaFoldDB" id="A0ABD6DS57"/>
<dbReference type="InterPro" id="IPR011033">
    <property type="entry name" value="PRC_barrel-like_sf"/>
</dbReference>
<dbReference type="RefSeq" id="WP_256307663.1">
    <property type="nucleotide sequence ID" value="NZ_JANHAW010000002.1"/>
</dbReference>
<gene>
    <name evidence="1" type="ORF">ACFSAS_04485</name>
</gene>
<sequence length="65" mass="7011">MTTDGTKLGTPENITLKPTTGEIEFLCVDPSGKGSAEFPRMENGQVVVSIERVETAQEYLIVNAP</sequence>
<dbReference type="Gene3D" id="2.30.30.240">
    <property type="entry name" value="PRC-barrel domain"/>
    <property type="match status" value="1"/>
</dbReference>
<proteinExistence type="predicted"/>
<dbReference type="Proteomes" id="UP001597092">
    <property type="component" value="Unassembled WGS sequence"/>
</dbReference>
<evidence type="ECO:0000313" key="2">
    <source>
        <dbReference type="Proteomes" id="UP001597092"/>
    </source>
</evidence>
<keyword evidence="2" id="KW-1185">Reference proteome</keyword>
<accession>A0ABD6DS57</accession>
<organism evidence="1 2">
    <name type="scientific">Halobellus litoreus</name>
    <dbReference type="NCBI Taxonomy" id="755310"/>
    <lineage>
        <taxon>Archaea</taxon>
        <taxon>Methanobacteriati</taxon>
        <taxon>Methanobacteriota</taxon>
        <taxon>Stenosarchaea group</taxon>
        <taxon>Halobacteria</taxon>
        <taxon>Halobacteriales</taxon>
        <taxon>Haloferacaceae</taxon>
        <taxon>Halobellus</taxon>
    </lineage>
</organism>
<protein>
    <submittedName>
        <fullName evidence="1">PRC-barrel domain-containing protein</fullName>
    </submittedName>
</protein>
<evidence type="ECO:0000313" key="1">
    <source>
        <dbReference type="EMBL" id="MFD1684863.1"/>
    </source>
</evidence>